<dbReference type="InterPro" id="IPR036046">
    <property type="entry name" value="Acylphosphatase-like_dom_sf"/>
</dbReference>
<dbReference type="PANTHER" id="PTHR47268">
    <property type="entry name" value="ACYLPHOSPHATASE"/>
    <property type="match status" value="1"/>
</dbReference>
<evidence type="ECO:0000256" key="5">
    <source>
        <dbReference type="RuleBase" id="RU004168"/>
    </source>
</evidence>
<feature type="active site" evidence="4">
    <location>
        <position position="38"/>
    </location>
</feature>
<evidence type="ECO:0000256" key="3">
    <source>
        <dbReference type="ARBA" id="ARBA00047645"/>
    </source>
</evidence>
<dbReference type="RefSeq" id="WP_266338125.1">
    <property type="nucleotide sequence ID" value="NZ_JAPKNK010000002.1"/>
</dbReference>
<evidence type="ECO:0000256" key="4">
    <source>
        <dbReference type="PROSITE-ProRule" id="PRU00520"/>
    </source>
</evidence>
<gene>
    <name evidence="7" type="ORF">OSH07_08215</name>
</gene>
<dbReference type="GO" id="GO:0003998">
    <property type="term" value="F:acylphosphatase activity"/>
    <property type="evidence" value="ECO:0007669"/>
    <property type="project" value="UniProtKB-EC"/>
</dbReference>
<sequence>MATRTSHVLISGVVQGVGYRAWVEREATVRRLSGWVRNRRSGAVEAVFSGAEADVAAMLAACATGPRLARVSAVDANDRDEAETGPFRVLPSD</sequence>
<dbReference type="EMBL" id="JAPKNK010000002">
    <property type="protein sequence ID" value="MCX5569176.1"/>
    <property type="molecule type" value="Genomic_DNA"/>
</dbReference>
<dbReference type="Gene3D" id="3.30.70.100">
    <property type="match status" value="1"/>
</dbReference>
<keyword evidence="8" id="KW-1185">Reference proteome</keyword>
<protein>
    <recommendedName>
        <fullName evidence="2 4">acylphosphatase</fullName>
        <ecNumber evidence="2 4">3.6.1.7</ecNumber>
    </recommendedName>
</protein>
<comment type="catalytic activity">
    <reaction evidence="3 4">
        <text>an acyl phosphate + H2O = a carboxylate + phosphate + H(+)</text>
        <dbReference type="Rhea" id="RHEA:14965"/>
        <dbReference type="ChEBI" id="CHEBI:15377"/>
        <dbReference type="ChEBI" id="CHEBI:15378"/>
        <dbReference type="ChEBI" id="CHEBI:29067"/>
        <dbReference type="ChEBI" id="CHEBI:43474"/>
        <dbReference type="ChEBI" id="CHEBI:59918"/>
        <dbReference type="EC" id="3.6.1.7"/>
    </reaction>
</comment>
<dbReference type="PANTHER" id="PTHR47268:SF4">
    <property type="entry name" value="ACYLPHOSPHATASE"/>
    <property type="match status" value="1"/>
</dbReference>
<comment type="caution">
    <text evidence="7">The sequence shown here is derived from an EMBL/GenBank/DDBJ whole genome shotgun (WGS) entry which is preliminary data.</text>
</comment>
<feature type="active site" evidence="4">
    <location>
        <position position="20"/>
    </location>
</feature>
<proteinExistence type="inferred from homology"/>
<dbReference type="InterPro" id="IPR001792">
    <property type="entry name" value="Acylphosphatase-like_dom"/>
</dbReference>
<feature type="domain" description="Acylphosphatase-like" evidence="6">
    <location>
        <begin position="5"/>
        <end position="91"/>
    </location>
</feature>
<keyword evidence="4" id="KW-0378">Hydrolase</keyword>
<evidence type="ECO:0000256" key="1">
    <source>
        <dbReference type="ARBA" id="ARBA00005614"/>
    </source>
</evidence>
<organism evidence="7 8">
    <name type="scientific">Kaistia nematophila</name>
    <dbReference type="NCBI Taxonomy" id="2994654"/>
    <lineage>
        <taxon>Bacteria</taxon>
        <taxon>Pseudomonadati</taxon>
        <taxon>Pseudomonadota</taxon>
        <taxon>Alphaproteobacteria</taxon>
        <taxon>Hyphomicrobiales</taxon>
        <taxon>Kaistiaceae</taxon>
        <taxon>Kaistia</taxon>
    </lineage>
</organism>
<comment type="similarity">
    <text evidence="1 5">Belongs to the acylphosphatase family.</text>
</comment>
<evidence type="ECO:0000259" key="6">
    <source>
        <dbReference type="PROSITE" id="PS51160"/>
    </source>
</evidence>
<evidence type="ECO:0000313" key="8">
    <source>
        <dbReference type="Proteomes" id="UP001144805"/>
    </source>
</evidence>
<dbReference type="Pfam" id="PF00708">
    <property type="entry name" value="Acylphosphatase"/>
    <property type="match status" value="1"/>
</dbReference>
<dbReference type="InterPro" id="IPR017968">
    <property type="entry name" value="Acylphosphatase_CS"/>
</dbReference>
<dbReference type="PROSITE" id="PS51160">
    <property type="entry name" value="ACYLPHOSPHATASE_3"/>
    <property type="match status" value="1"/>
</dbReference>
<reference evidence="7" key="1">
    <citation type="submission" date="2022-11" db="EMBL/GenBank/DDBJ databases">
        <title>Biodiversity and phylogenetic relationships of bacteria.</title>
        <authorList>
            <person name="Machado R.A.R."/>
            <person name="Bhat A."/>
            <person name="Loulou A."/>
            <person name="Kallel S."/>
        </authorList>
    </citation>
    <scope>NUCLEOTIDE SEQUENCE</scope>
    <source>
        <strain evidence="7">K-TC2</strain>
    </source>
</reference>
<dbReference type="Proteomes" id="UP001144805">
    <property type="component" value="Unassembled WGS sequence"/>
</dbReference>
<dbReference type="SUPFAM" id="SSF54975">
    <property type="entry name" value="Acylphosphatase/BLUF domain-like"/>
    <property type="match status" value="1"/>
</dbReference>
<dbReference type="PROSITE" id="PS00151">
    <property type="entry name" value="ACYLPHOSPHATASE_2"/>
    <property type="match status" value="1"/>
</dbReference>
<evidence type="ECO:0000313" key="7">
    <source>
        <dbReference type="EMBL" id="MCX5569176.1"/>
    </source>
</evidence>
<name>A0A9X3E0Z1_9HYPH</name>
<dbReference type="AlphaFoldDB" id="A0A9X3E0Z1"/>
<dbReference type="EC" id="3.6.1.7" evidence="2 4"/>
<accession>A0A9X3E0Z1</accession>
<dbReference type="InterPro" id="IPR020456">
    <property type="entry name" value="Acylphosphatase"/>
</dbReference>
<evidence type="ECO:0000256" key="2">
    <source>
        <dbReference type="ARBA" id="ARBA00012150"/>
    </source>
</evidence>